<name>A0A2U9QHW2_9POXV</name>
<dbReference type="GO" id="GO:0019031">
    <property type="term" value="C:viral envelope"/>
    <property type="evidence" value="ECO:0007669"/>
    <property type="project" value="InterPro"/>
</dbReference>
<dbReference type="GeneID" id="36841114"/>
<gene>
    <name evidence="4" type="primary">SOPV-ELK-117</name>
</gene>
<evidence type="ECO:0000313" key="5">
    <source>
        <dbReference type="Proteomes" id="UP000249273"/>
    </source>
</evidence>
<keyword evidence="2" id="KW-0946">Virion</keyword>
<reference evidence="4" key="1">
    <citation type="submission" date="2018-05" db="EMBL/GenBank/DDBJ databases">
        <title>Complete Genome Sequence of a Novel Sea Otter Poxvirus.</title>
        <authorList>
            <person name="Jacob J.M."/>
            <person name="Subramaniam K."/>
            <person name="Tu S.-L."/>
            <person name="Nielsen O."/>
            <person name="Tuomi P.A."/>
            <person name="Upton C."/>
            <person name="Waltzek T.B."/>
        </authorList>
    </citation>
    <scope>NUCLEOTIDE SEQUENCE [LARGE SCALE GENOMIC DNA]</scope>
    <source>
        <strain evidence="4">ELK</strain>
    </source>
</reference>
<keyword evidence="5" id="KW-1185">Reference proteome</keyword>
<proteinExistence type="predicted"/>
<feature type="compositionally biased region" description="Polar residues" evidence="3">
    <location>
        <begin position="35"/>
        <end position="44"/>
    </location>
</feature>
<dbReference type="PRINTS" id="PR01847">
    <property type="entry name" value="VIRALFUSION"/>
</dbReference>
<dbReference type="GO" id="GO:0019064">
    <property type="term" value="P:fusion of virus membrane with host plasma membrane"/>
    <property type="evidence" value="ECO:0007669"/>
    <property type="project" value="InterPro"/>
</dbReference>
<evidence type="ECO:0000256" key="3">
    <source>
        <dbReference type="SAM" id="MobiDB-lite"/>
    </source>
</evidence>
<organism evidence="4">
    <name type="scientific">Sea otter poxvirus</name>
    <dbReference type="NCBI Taxonomy" id="1416741"/>
    <lineage>
        <taxon>Viruses</taxon>
        <taxon>Varidnaviria</taxon>
        <taxon>Bamfordvirae</taxon>
        <taxon>Nucleocytoviricota</taxon>
        <taxon>Pokkesviricetes</taxon>
        <taxon>Chitovirales</taxon>
        <taxon>Poxviridae</taxon>
        <taxon>Chordopoxvirinae</taxon>
        <taxon>Mustelpoxvirus</taxon>
        <taxon>Mustelpoxvirus seaotterpox</taxon>
        <taxon>Sea otterpox virus</taxon>
    </lineage>
</organism>
<dbReference type="EMBL" id="MH427217">
    <property type="protein sequence ID" value="AWU47162.1"/>
    <property type="molecule type" value="Genomic_DNA"/>
</dbReference>
<feature type="region of interest" description="Disordered" evidence="3">
    <location>
        <begin position="1"/>
        <end position="45"/>
    </location>
</feature>
<dbReference type="Pfam" id="PF02346">
    <property type="entry name" value="Vac_Fusion"/>
    <property type="match status" value="1"/>
</dbReference>
<dbReference type="Proteomes" id="UP000249273">
    <property type="component" value="Segment"/>
</dbReference>
<dbReference type="InterPro" id="IPR003436">
    <property type="entry name" value="Chordopox_Fusion/A27"/>
</dbReference>
<evidence type="ECO:0000256" key="2">
    <source>
        <dbReference type="ARBA" id="ARBA00022844"/>
    </source>
</evidence>
<evidence type="ECO:0000256" key="1">
    <source>
        <dbReference type="ARBA" id="ARBA00004328"/>
    </source>
</evidence>
<evidence type="ECO:0000313" key="4">
    <source>
        <dbReference type="EMBL" id="AWU47162.1"/>
    </source>
</evidence>
<accession>A0A2U9QHW2</accession>
<sequence length="108" mass="12377">MADEDIGIPNMYPKSDNKNNDSDDDDNNFFGGNRTHISTESSMTPEDRISMLEKTVNDLLDTHTELIRCCSEAEDRMRRLETHASTLRSSILNLTTKIDVQTGYSRYR</sequence>
<dbReference type="OrthoDB" id="22504at10239"/>
<comment type="subcellular location">
    <subcellularLocation>
        <location evidence="1">Virion</location>
    </subcellularLocation>
</comment>
<dbReference type="RefSeq" id="YP_009480655.1">
    <property type="nucleotide sequence ID" value="NC_037656.1"/>
</dbReference>
<protein>
    <submittedName>
        <fullName evidence="4">IMV surface protein</fullName>
    </submittedName>
</protein>
<dbReference type="KEGG" id="vg:36841114"/>